<evidence type="ECO:0000313" key="3">
    <source>
        <dbReference type="Proteomes" id="UP000216013"/>
    </source>
</evidence>
<accession>A0A268ABC6</accession>
<gene>
    <name evidence="2" type="ORF">CHH64_08955</name>
</gene>
<dbReference type="SMART" id="SM00835">
    <property type="entry name" value="Cupin_1"/>
    <property type="match status" value="1"/>
</dbReference>
<dbReference type="InterPro" id="IPR014710">
    <property type="entry name" value="RmlC-like_jellyroll"/>
</dbReference>
<dbReference type="CDD" id="cd20306">
    <property type="entry name" value="cupin_OxDC-like"/>
    <property type="match status" value="1"/>
</dbReference>
<dbReference type="Pfam" id="PF00190">
    <property type="entry name" value="Cupin_1"/>
    <property type="match status" value="1"/>
</dbReference>
<dbReference type="Proteomes" id="UP000216013">
    <property type="component" value="Unassembled WGS sequence"/>
</dbReference>
<protein>
    <submittedName>
        <fullName evidence="2">Cupin</fullName>
    </submittedName>
</protein>
<dbReference type="EMBL" id="NPBV01000012">
    <property type="protein sequence ID" value="PAD21427.1"/>
    <property type="molecule type" value="Genomic_DNA"/>
</dbReference>
<evidence type="ECO:0000313" key="2">
    <source>
        <dbReference type="EMBL" id="PAD21427.1"/>
    </source>
</evidence>
<dbReference type="AlphaFoldDB" id="A0A268ABC6"/>
<comment type="caution">
    <text evidence="2">The sequence shown here is derived from an EMBL/GenBank/DDBJ whole genome shotgun (WGS) entry which is preliminary data.</text>
</comment>
<sequence>MGKENEYMDYTKGNVQYFSDVNKNRLFTRNNRNYINRLGRDVLNTLGDVSLLDIFLSKGKTVEPHYHQNAAELVYCISGSAQVSLINPFTNKVENIRITRGQVANVPQGWWHWETAAEDQTHLLAIFDAPYPEYIFGSDILARTPAEVLAKTYCLDKTKLQETLRPLNNQTIIIGPPDECSQQRSDEQVAYQELKNPSQSDDYTDGYHFYRFK</sequence>
<name>A0A268ABC6_9BACI</name>
<dbReference type="SUPFAM" id="SSF51182">
    <property type="entry name" value="RmlC-like cupins"/>
    <property type="match status" value="1"/>
</dbReference>
<reference evidence="2 3" key="1">
    <citation type="submission" date="2017-07" db="EMBL/GenBank/DDBJ databases">
        <title>Isolation and whole genome analysis of endospore-forming bacteria from heroin.</title>
        <authorList>
            <person name="Kalinowski J."/>
            <person name="Ahrens B."/>
            <person name="Al-Dilaimi A."/>
            <person name="Winkler A."/>
            <person name="Wibberg D."/>
            <person name="Schleenbecker U."/>
            <person name="Ruckert C."/>
            <person name="Wolfel R."/>
            <person name="Grass G."/>
        </authorList>
    </citation>
    <scope>NUCLEOTIDE SEQUENCE [LARGE SCALE GENOMIC DNA]</scope>
    <source>
        <strain evidence="2 3">7528</strain>
    </source>
</reference>
<dbReference type="Gene3D" id="2.60.120.10">
    <property type="entry name" value="Jelly Rolls"/>
    <property type="match status" value="1"/>
</dbReference>
<organism evidence="2 3">
    <name type="scientific">Terribacillus saccharophilus</name>
    <dbReference type="NCBI Taxonomy" id="361277"/>
    <lineage>
        <taxon>Bacteria</taxon>
        <taxon>Bacillati</taxon>
        <taxon>Bacillota</taxon>
        <taxon>Bacilli</taxon>
        <taxon>Bacillales</taxon>
        <taxon>Bacillaceae</taxon>
        <taxon>Terribacillus</taxon>
    </lineage>
</organism>
<feature type="domain" description="Cupin type-1" evidence="1">
    <location>
        <begin position="19"/>
        <end position="161"/>
    </location>
</feature>
<dbReference type="InterPro" id="IPR011051">
    <property type="entry name" value="RmlC_Cupin_sf"/>
</dbReference>
<proteinExistence type="predicted"/>
<dbReference type="InterPro" id="IPR006045">
    <property type="entry name" value="Cupin_1"/>
</dbReference>
<evidence type="ECO:0000259" key="1">
    <source>
        <dbReference type="SMART" id="SM00835"/>
    </source>
</evidence>